<organism evidence="2 3">
    <name type="scientific">Candidatus Woesebacteria bacterium GW2011_GWB1_39_12</name>
    <dbReference type="NCBI Taxonomy" id="1618574"/>
    <lineage>
        <taxon>Bacteria</taxon>
        <taxon>Candidatus Woeseibacteriota</taxon>
    </lineage>
</organism>
<keyword evidence="1" id="KW-1133">Transmembrane helix</keyword>
<dbReference type="STRING" id="1618574.UT24_C0008G0019"/>
<feature type="transmembrane region" description="Helical" evidence="1">
    <location>
        <begin position="117"/>
        <end position="136"/>
    </location>
</feature>
<comment type="caution">
    <text evidence="2">The sequence shown here is derived from an EMBL/GenBank/DDBJ whole genome shotgun (WGS) entry which is preliminary data.</text>
</comment>
<dbReference type="EMBL" id="LBWB01000008">
    <property type="protein sequence ID" value="KKR00891.1"/>
    <property type="molecule type" value="Genomic_DNA"/>
</dbReference>
<evidence type="ECO:0000256" key="1">
    <source>
        <dbReference type="SAM" id="Phobius"/>
    </source>
</evidence>
<evidence type="ECO:0000313" key="2">
    <source>
        <dbReference type="EMBL" id="KKR00891.1"/>
    </source>
</evidence>
<proteinExistence type="predicted"/>
<gene>
    <name evidence="2" type="ORF">UT24_C0008G0019</name>
</gene>
<reference evidence="2 3" key="1">
    <citation type="journal article" date="2015" name="Nature">
        <title>rRNA introns, odd ribosomes, and small enigmatic genomes across a large radiation of phyla.</title>
        <authorList>
            <person name="Brown C.T."/>
            <person name="Hug L.A."/>
            <person name="Thomas B.C."/>
            <person name="Sharon I."/>
            <person name="Castelle C.J."/>
            <person name="Singh A."/>
            <person name="Wilkins M.J."/>
            <person name="Williams K.H."/>
            <person name="Banfield J.F."/>
        </authorList>
    </citation>
    <scope>NUCLEOTIDE SEQUENCE [LARGE SCALE GENOMIC DNA]</scope>
</reference>
<accession>A0A0G0MKH5</accession>
<feature type="transmembrane region" description="Helical" evidence="1">
    <location>
        <begin position="12"/>
        <end position="32"/>
    </location>
</feature>
<protein>
    <submittedName>
        <fullName evidence="2">Uncharacterized protein</fullName>
    </submittedName>
</protein>
<dbReference type="AlphaFoldDB" id="A0A0G0MKH5"/>
<dbReference type="Proteomes" id="UP000033881">
    <property type="component" value="Unassembled WGS sequence"/>
</dbReference>
<evidence type="ECO:0000313" key="3">
    <source>
        <dbReference type="Proteomes" id="UP000033881"/>
    </source>
</evidence>
<name>A0A0G0MKH5_9BACT</name>
<sequence>MGNGFLNNKILKIIAFFLIGLMLSLSSSFIVINLGCGSFRIVDCGLYAGWPVPYLSFNKEFLREVKDVEFMNPTVYYKNKLSPLQEDKIFAEKFLSDGIMLPFFLQDFSYYDFNPGLFLANFILWLLPAGFIIGVFF</sequence>
<keyword evidence="1" id="KW-0812">Transmembrane</keyword>
<keyword evidence="1" id="KW-0472">Membrane</keyword>